<dbReference type="AlphaFoldDB" id="A0A3Q8X5H6"/>
<dbReference type="Gene3D" id="3.40.50.300">
    <property type="entry name" value="P-loop containing nucleotide triphosphate hydrolases"/>
    <property type="match status" value="1"/>
</dbReference>
<dbReference type="OrthoDB" id="1201990at2"/>
<proteinExistence type="predicted"/>
<accession>A0A3Q8X5H6</accession>
<dbReference type="Pfam" id="PF13238">
    <property type="entry name" value="AAA_18"/>
    <property type="match status" value="1"/>
</dbReference>
<dbReference type="SUPFAM" id="SSF52540">
    <property type="entry name" value="P-loop containing nucleoside triphosphate hydrolases"/>
    <property type="match status" value="1"/>
</dbReference>
<protein>
    <submittedName>
        <fullName evidence="1">DNA topology modulation protein</fullName>
    </submittedName>
</protein>
<evidence type="ECO:0000313" key="1">
    <source>
        <dbReference type="EMBL" id="AZN40988.1"/>
    </source>
</evidence>
<dbReference type="RefSeq" id="WP_126016600.1">
    <property type="nucleotide sequence ID" value="NZ_CP034437.1"/>
</dbReference>
<keyword evidence="2" id="KW-1185">Reference proteome</keyword>
<dbReference type="EMBL" id="CP034437">
    <property type="protein sequence ID" value="AZN40988.1"/>
    <property type="molecule type" value="Genomic_DNA"/>
</dbReference>
<dbReference type="NCBIfam" id="NF005994">
    <property type="entry name" value="PRK08118.1"/>
    <property type="match status" value="1"/>
</dbReference>
<dbReference type="PANTHER" id="PTHR37816">
    <property type="entry name" value="YALI0E33011P"/>
    <property type="match status" value="1"/>
</dbReference>
<sequence>MNRILIIGSPGSGKSTLAQQLGRTWLLPVIHLDTYFWKPNWVMTEDEEWDRIIAQLTMQEQWIIDGNYSRTMDKRIERADLVILLDLPRWLCMYRIFKRRVMFHKKTRPDMNEGCQEKIDWAFVKFVWSYPRRSRMKTLSRMEYAAAQGKQVMILQTRKQVKELLHDQIQYRLHT</sequence>
<dbReference type="KEGG" id="palb:EJC50_15940"/>
<name>A0A3Q8X5H6_9BACL</name>
<dbReference type="InterPro" id="IPR052922">
    <property type="entry name" value="Cytidylate_Kinase-2"/>
</dbReference>
<dbReference type="PANTHER" id="PTHR37816:SF3">
    <property type="entry name" value="MODULATES DNA TOPOLOGY"/>
    <property type="match status" value="1"/>
</dbReference>
<gene>
    <name evidence="1" type="ORF">EJC50_15940</name>
</gene>
<dbReference type="InterPro" id="IPR027417">
    <property type="entry name" value="P-loop_NTPase"/>
</dbReference>
<organism evidence="1 2">
    <name type="scientific">Paenibacillus albus</name>
    <dbReference type="NCBI Taxonomy" id="2495582"/>
    <lineage>
        <taxon>Bacteria</taxon>
        <taxon>Bacillati</taxon>
        <taxon>Bacillota</taxon>
        <taxon>Bacilli</taxon>
        <taxon>Bacillales</taxon>
        <taxon>Paenibacillaceae</taxon>
        <taxon>Paenibacillus</taxon>
    </lineage>
</organism>
<dbReference type="Proteomes" id="UP000272528">
    <property type="component" value="Chromosome"/>
</dbReference>
<evidence type="ECO:0000313" key="2">
    <source>
        <dbReference type="Proteomes" id="UP000272528"/>
    </source>
</evidence>
<reference evidence="2" key="1">
    <citation type="submission" date="2018-12" db="EMBL/GenBank/DDBJ databases">
        <title>Genome sequence of Peanibacillus sp.</title>
        <authorList>
            <person name="Subramani G."/>
            <person name="Srinivasan S."/>
            <person name="Kim M.K."/>
        </authorList>
    </citation>
    <scope>NUCLEOTIDE SEQUENCE [LARGE SCALE GENOMIC DNA]</scope>
    <source>
        <strain evidence="2">18JY67-1</strain>
    </source>
</reference>